<reference evidence="2" key="2">
    <citation type="submission" date="2023-12" db="EMBL/GenBank/DDBJ databases">
        <authorList>
            <person name="Sun Q."/>
            <person name="Inoue M."/>
        </authorList>
    </citation>
    <scope>NUCLEOTIDE SEQUENCE</scope>
    <source>
        <strain evidence="2">JCM 17590</strain>
    </source>
</reference>
<keyword evidence="3" id="KW-1185">Reference proteome</keyword>
<evidence type="ECO:0000256" key="1">
    <source>
        <dbReference type="SAM" id="Phobius"/>
    </source>
</evidence>
<feature type="transmembrane region" description="Helical" evidence="1">
    <location>
        <begin position="124"/>
        <end position="147"/>
    </location>
</feature>
<keyword evidence="1" id="KW-0472">Membrane</keyword>
<gene>
    <name evidence="2" type="ORF">GCM10022286_00650</name>
</gene>
<feature type="transmembrane region" description="Helical" evidence="1">
    <location>
        <begin position="90"/>
        <end position="112"/>
    </location>
</feature>
<keyword evidence="1" id="KW-1133">Transmembrane helix</keyword>
<accession>A0ABP7ZD17</accession>
<evidence type="ECO:0000313" key="2">
    <source>
        <dbReference type="EMBL" id="GAA4153806.1"/>
    </source>
</evidence>
<protein>
    <recommendedName>
        <fullName evidence="4">TIGR04222 domain-containing membrane protein</fullName>
    </recommendedName>
</protein>
<keyword evidence="1" id="KW-0812">Transmembrane</keyword>
<sequence>MLILATSSAATGADWVSSVATAASVLIGAGGLAAAGVPISANSRARLRIRQNQKLLEADLPQHLRDALNADIARHAALIILRNSIPFPPWTAVAAIYGFAIGLAGIEAAIWSFRFSWWPVGRTWLMLGSGLLVLLVGFATWQVAVAYSEGLRRRQYSALMAGRPSGATPFPYDASGPTELLRYVREHAFWLRIVTRPERAAASSRFHILEPD</sequence>
<dbReference type="Proteomes" id="UP001415169">
    <property type="component" value="Unassembled WGS sequence"/>
</dbReference>
<proteinExistence type="predicted"/>
<dbReference type="EMBL" id="BAABBV010000001">
    <property type="protein sequence ID" value="GAA4153806.1"/>
    <property type="molecule type" value="Genomic_DNA"/>
</dbReference>
<organism evidence="2 3">
    <name type="scientific">Gryllotalpicola daejeonensis</name>
    <dbReference type="NCBI Taxonomy" id="993087"/>
    <lineage>
        <taxon>Bacteria</taxon>
        <taxon>Bacillati</taxon>
        <taxon>Actinomycetota</taxon>
        <taxon>Actinomycetes</taxon>
        <taxon>Micrococcales</taxon>
        <taxon>Microbacteriaceae</taxon>
        <taxon>Gryllotalpicola</taxon>
    </lineage>
</organism>
<feature type="transmembrane region" description="Helical" evidence="1">
    <location>
        <begin position="22"/>
        <end position="41"/>
    </location>
</feature>
<comment type="caution">
    <text evidence="2">The sequence shown here is derived from an EMBL/GenBank/DDBJ whole genome shotgun (WGS) entry which is preliminary data.</text>
</comment>
<evidence type="ECO:0008006" key="4">
    <source>
        <dbReference type="Google" id="ProtNLM"/>
    </source>
</evidence>
<name>A0ABP7ZD17_9MICO</name>
<evidence type="ECO:0000313" key="3">
    <source>
        <dbReference type="Proteomes" id="UP001415169"/>
    </source>
</evidence>
<reference evidence="2" key="1">
    <citation type="journal article" date="2014" name="Int. J. Syst. Evol. Microbiol.">
        <title>Complete genome of a new Firmicutes species belonging to the dominant human colonic microbiota ('Ruminococcus bicirculans') reveals two chromosomes and a selective capacity to utilize plant glucans.</title>
        <authorList>
            <consortium name="NISC Comparative Sequencing Program"/>
            <person name="Wegmann U."/>
            <person name="Louis P."/>
            <person name="Goesmann A."/>
            <person name="Henrissat B."/>
            <person name="Duncan S.H."/>
            <person name="Flint H.J."/>
        </authorList>
    </citation>
    <scope>NUCLEOTIDE SEQUENCE</scope>
    <source>
        <strain evidence="2">JCM 17590</strain>
    </source>
</reference>